<proteinExistence type="predicted"/>
<comment type="caution">
    <text evidence="1">The sequence shown here is derived from an EMBL/GenBank/DDBJ whole genome shotgun (WGS) entry which is preliminary data.</text>
</comment>
<dbReference type="EMBL" id="CM047943">
    <property type="protein sequence ID" value="KAI9900327.1"/>
    <property type="molecule type" value="Genomic_DNA"/>
</dbReference>
<protein>
    <submittedName>
        <fullName evidence="1">Uncharacterized protein</fullName>
    </submittedName>
</protein>
<organism evidence="1 2">
    <name type="scientific">Trichothecium roseum</name>
    <dbReference type="NCBI Taxonomy" id="47278"/>
    <lineage>
        <taxon>Eukaryota</taxon>
        <taxon>Fungi</taxon>
        <taxon>Dikarya</taxon>
        <taxon>Ascomycota</taxon>
        <taxon>Pezizomycotina</taxon>
        <taxon>Sordariomycetes</taxon>
        <taxon>Hypocreomycetidae</taxon>
        <taxon>Hypocreales</taxon>
        <taxon>Hypocreales incertae sedis</taxon>
        <taxon>Trichothecium</taxon>
    </lineage>
</organism>
<name>A0ACC0V284_9HYPO</name>
<sequence>MGKHHRSHHSHRHHQNPSPSSSPSPPPPPKRNDSYHSRYVTMLLEQDDIPPLHNILAAFFVWLLLAGFLVFPGTFTSIKESIDKTEEDADWWDDDDARARILRSVRNMPLLVVAAVLCGVAAVGMVVLALRHYTNYVWLVNRLLMPGSANSLAGLISTLIGVYTQHGGTWSITAKVTAIVEGTALGICAALFILIERFLLSKVKKHHHTHYDAWYGKPQRVSDEYYEKGDKRRGPAFEPGNMV</sequence>
<reference evidence="1" key="1">
    <citation type="submission" date="2022-10" db="EMBL/GenBank/DDBJ databases">
        <title>Complete Genome of Trichothecium roseum strain YXFP-22015, a Plant Pathogen Isolated from Citrus.</title>
        <authorList>
            <person name="Wang Y."/>
            <person name="Zhu L."/>
        </authorList>
    </citation>
    <scope>NUCLEOTIDE SEQUENCE</scope>
    <source>
        <strain evidence="1">YXFP-22015</strain>
    </source>
</reference>
<accession>A0ACC0V284</accession>
<gene>
    <name evidence="1" type="ORF">N3K66_004589</name>
</gene>
<evidence type="ECO:0000313" key="1">
    <source>
        <dbReference type="EMBL" id="KAI9900327.1"/>
    </source>
</evidence>
<keyword evidence="2" id="KW-1185">Reference proteome</keyword>
<dbReference type="Proteomes" id="UP001163324">
    <property type="component" value="Chromosome 4"/>
</dbReference>
<evidence type="ECO:0000313" key="2">
    <source>
        <dbReference type="Proteomes" id="UP001163324"/>
    </source>
</evidence>